<dbReference type="Gene3D" id="2.40.160.10">
    <property type="entry name" value="Porin"/>
    <property type="match status" value="1"/>
</dbReference>
<proteinExistence type="predicted"/>
<dbReference type="RefSeq" id="WP_047879130.1">
    <property type="nucleotide sequence ID" value="NZ_LDOT01000014.1"/>
</dbReference>
<dbReference type="Proteomes" id="UP000036097">
    <property type="component" value="Unassembled WGS sequence"/>
</dbReference>
<dbReference type="GO" id="GO:0016020">
    <property type="term" value="C:membrane"/>
    <property type="evidence" value="ECO:0007669"/>
    <property type="project" value="InterPro"/>
</dbReference>
<feature type="chain" id="PRO_5005252595" description="Porin domain-containing protein" evidence="1">
    <location>
        <begin position="21"/>
        <end position="350"/>
    </location>
</feature>
<dbReference type="EMBL" id="LDOT01000014">
    <property type="protein sequence ID" value="KLV05448.1"/>
    <property type="molecule type" value="Genomic_DNA"/>
</dbReference>
<dbReference type="InterPro" id="IPR023614">
    <property type="entry name" value="Porin_dom_sf"/>
</dbReference>
<comment type="caution">
    <text evidence="2">The sequence shown here is derived from an EMBL/GenBank/DDBJ whole genome shotgun (WGS) entry which is preliminary data.</text>
</comment>
<dbReference type="GO" id="GO:0015288">
    <property type="term" value="F:porin activity"/>
    <property type="evidence" value="ECO:0007669"/>
    <property type="project" value="InterPro"/>
</dbReference>
<dbReference type="SUPFAM" id="SSF56935">
    <property type="entry name" value="Porins"/>
    <property type="match status" value="1"/>
</dbReference>
<keyword evidence="1" id="KW-0732">Signal</keyword>
<dbReference type="OrthoDB" id="197869at2"/>
<evidence type="ECO:0000313" key="3">
    <source>
        <dbReference type="Proteomes" id="UP000036097"/>
    </source>
</evidence>
<gene>
    <name evidence="2" type="ORF">ABT56_12145</name>
</gene>
<dbReference type="AlphaFoldDB" id="A0A0J1H0V1"/>
<sequence length="350" mass="40056">MRKLTLLSLPLLVYPLSGYSAIDLTDSFSISGFGSTSVTKSDNSTELFVHREITDHTCYDCDTLFGLQADWDITETLNASVQVVKRPQDHWSSPELEWAYVGYDADTLNFKAGRVRIPLFLLSEYYYVGQAYTFARPPQEVYDSLLGFNYYDGASITWQTDMGDEAVLSLNPFYGFGISNTTYYGNEQITIDSDYITGISAEISGFNYRIHAAYINTRYTMSSSTPDEDQELNIFSLGSEYSWNNWQFFAEVQTDEIQTNWNTSAAYHWNDFTPYLVYGESHHRRKSSSVTAGIRYDLTYKISLNAEWQGIYMSQSDYDKFQTGQFVMPPKALGEDKDAQVFTLMLNFVF</sequence>
<feature type="signal peptide" evidence="1">
    <location>
        <begin position="1"/>
        <end position="20"/>
    </location>
</feature>
<organism evidence="2 3">
    <name type="scientific">Photobacterium aquae</name>
    <dbReference type="NCBI Taxonomy" id="1195763"/>
    <lineage>
        <taxon>Bacteria</taxon>
        <taxon>Pseudomonadati</taxon>
        <taxon>Pseudomonadota</taxon>
        <taxon>Gammaproteobacteria</taxon>
        <taxon>Vibrionales</taxon>
        <taxon>Vibrionaceae</taxon>
        <taxon>Photobacterium</taxon>
    </lineage>
</organism>
<keyword evidence="3" id="KW-1185">Reference proteome</keyword>
<protein>
    <recommendedName>
        <fullName evidence="4">Porin domain-containing protein</fullName>
    </recommendedName>
</protein>
<evidence type="ECO:0008006" key="4">
    <source>
        <dbReference type="Google" id="ProtNLM"/>
    </source>
</evidence>
<name>A0A0J1H0V1_9GAMM</name>
<evidence type="ECO:0000313" key="2">
    <source>
        <dbReference type="EMBL" id="KLV05448.1"/>
    </source>
</evidence>
<evidence type="ECO:0000256" key="1">
    <source>
        <dbReference type="SAM" id="SignalP"/>
    </source>
</evidence>
<accession>A0A0J1H0V1</accession>
<dbReference type="STRING" id="1195763.ABT56_12145"/>
<reference evidence="2 3" key="1">
    <citation type="submission" date="2015-05" db="EMBL/GenBank/DDBJ databases">
        <title>Photobacterium galathea sp. nov.</title>
        <authorList>
            <person name="Machado H."/>
            <person name="Gram L."/>
        </authorList>
    </citation>
    <scope>NUCLEOTIDE SEQUENCE [LARGE SCALE GENOMIC DNA]</scope>
    <source>
        <strain evidence="2 3">CGMCC 1.12159</strain>
    </source>
</reference>
<dbReference type="PATRIC" id="fig|1195763.3.peg.2563"/>